<protein>
    <submittedName>
        <fullName evidence="12">Magnesium transporter CorA</fullName>
    </submittedName>
</protein>
<keyword evidence="6 11" id="KW-0812">Transmembrane</keyword>
<evidence type="ECO:0000256" key="2">
    <source>
        <dbReference type="ARBA" id="ARBA00009765"/>
    </source>
</evidence>
<dbReference type="Gene3D" id="1.20.58.340">
    <property type="entry name" value="Magnesium transport protein CorA, transmembrane region"/>
    <property type="match status" value="2"/>
</dbReference>
<evidence type="ECO:0000256" key="9">
    <source>
        <dbReference type="ARBA" id="ARBA00023065"/>
    </source>
</evidence>
<dbReference type="RefSeq" id="WP_135244536.1">
    <property type="nucleotide sequence ID" value="NZ_SIHO01000001.1"/>
</dbReference>
<dbReference type="GO" id="GO:0005886">
    <property type="term" value="C:plasma membrane"/>
    <property type="evidence" value="ECO:0007669"/>
    <property type="project" value="UniProtKB-SubCell"/>
</dbReference>
<evidence type="ECO:0000256" key="6">
    <source>
        <dbReference type="ARBA" id="ARBA00022692"/>
    </source>
</evidence>
<gene>
    <name evidence="12" type="ORF">EUV02_01950</name>
</gene>
<feature type="transmembrane region" description="Helical" evidence="11">
    <location>
        <begin position="310"/>
        <end position="330"/>
    </location>
</feature>
<dbReference type="GO" id="GO:0015087">
    <property type="term" value="F:cobalt ion transmembrane transporter activity"/>
    <property type="evidence" value="ECO:0007669"/>
    <property type="project" value="TreeGrafter"/>
</dbReference>
<feature type="transmembrane region" description="Helical" evidence="11">
    <location>
        <begin position="276"/>
        <end position="298"/>
    </location>
</feature>
<dbReference type="GO" id="GO:0015095">
    <property type="term" value="F:magnesium ion transmembrane transporter activity"/>
    <property type="evidence" value="ECO:0007669"/>
    <property type="project" value="TreeGrafter"/>
</dbReference>
<dbReference type="AlphaFoldDB" id="A0A4Y9EQC4"/>
<reference evidence="12 13" key="1">
    <citation type="submission" date="2019-02" db="EMBL/GenBank/DDBJ databases">
        <title>Polymorphobacter sp. isolated from the lake at the Tibet of China.</title>
        <authorList>
            <person name="Li A."/>
        </authorList>
    </citation>
    <scope>NUCLEOTIDE SEQUENCE [LARGE SCALE GENOMIC DNA]</scope>
    <source>
        <strain evidence="12 13">DJ1R-1</strain>
    </source>
</reference>
<sequence>MNLPFASGDLPGADDSARLGLIWGFDFTRTKAAPLSAATALRTPPAGVFRWLHLNLADQWTQRWLGGHSMLSPLVRDLLVATERHQRALVDGDTVACALLDFERDFDVPEPTRTGLLVFAVTPGLMVSARHHPMSAADEMRRRIDLGARPADAAAATELLIGSVTEVATRVSNQLTTIVQAAEDALIDYGHAPDPRALVEVRRRAVLLHRQLTGLRAVLHRLETDEDVPEALHPTFTKLTQRVAALDTDVLQIQGNLRLLREEVDMQTANRTNANLYILSLLTALLLPPTLVTGFFGMNTGGLPFAAEEHGTALAFALMAGAAIAVFIWLQSRGFFKR</sequence>
<evidence type="ECO:0000313" key="12">
    <source>
        <dbReference type="EMBL" id="TFU05811.1"/>
    </source>
</evidence>
<dbReference type="Gene3D" id="3.30.460.20">
    <property type="entry name" value="CorA soluble domain-like"/>
    <property type="match status" value="1"/>
</dbReference>
<evidence type="ECO:0000256" key="7">
    <source>
        <dbReference type="ARBA" id="ARBA00022833"/>
    </source>
</evidence>
<accession>A0A4Y9EQC4</accession>
<dbReference type="InterPro" id="IPR002523">
    <property type="entry name" value="MgTranspt_CorA/ZnTranspt_ZntB"/>
</dbReference>
<dbReference type="SUPFAM" id="SSF143865">
    <property type="entry name" value="CorA soluble domain-like"/>
    <property type="match status" value="1"/>
</dbReference>
<evidence type="ECO:0000256" key="3">
    <source>
        <dbReference type="ARBA" id="ARBA00022448"/>
    </source>
</evidence>
<dbReference type="SUPFAM" id="SSF144083">
    <property type="entry name" value="Magnesium transport protein CorA, transmembrane region"/>
    <property type="match status" value="1"/>
</dbReference>
<dbReference type="PANTHER" id="PTHR46494:SF3">
    <property type="entry name" value="ZINC TRANSPORT PROTEIN ZNTB"/>
    <property type="match status" value="1"/>
</dbReference>
<keyword evidence="13" id="KW-1185">Reference proteome</keyword>
<evidence type="ECO:0000256" key="1">
    <source>
        <dbReference type="ARBA" id="ARBA00004651"/>
    </source>
</evidence>
<dbReference type="GO" id="GO:0000287">
    <property type="term" value="F:magnesium ion binding"/>
    <property type="evidence" value="ECO:0007669"/>
    <property type="project" value="TreeGrafter"/>
</dbReference>
<dbReference type="PANTHER" id="PTHR46494">
    <property type="entry name" value="CORA FAMILY METAL ION TRANSPORTER (EUROFUNG)"/>
    <property type="match status" value="1"/>
</dbReference>
<comment type="similarity">
    <text evidence="2">Belongs to the CorA metal ion transporter (MIT) (TC 1.A.35) family.</text>
</comment>
<name>A0A4Y9EQC4_9SPHN</name>
<evidence type="ECO:0000313" key="13">
    <source>
        <dbReference type="Proteomes" id="UP000297737"/>
    </source>
</evidence>
<keyword evidence="3" id="KW-0813">Transport</keyword>
<keyword evidence="4" id="KW-1003">Cell membrane</keyword>
<proteinExistence type="inferred from homology"/>
<dbReference type="InterPro" id="IPR045863">
    <property type="entry name" value="CorA_TM1_TM2"/>
</dbReference>
<evidence type="ECO:0000256" key="11">
    <source>
        <dbReference type="SAM" id="Phobius"/>
    </source>
</evidence>
<dbReference type="OrthoDB" id="9803484at2"/>
<keyword evidence="10 11" id="KW-0472">Membrane</keyword>
<comment type="subcellular location">
    <subcellularLocation>
        <location evidence="1">Cell membrane</location>
        <topology evidence="1">Multi-pass membrane protein</topology>
    </subcellularLocation>
</comment>
<keyword evidence="7" id="KW-0862">Zinc</keyword>
<evidence type="ECO:0000256" key="4">
    <source>
        <dbReference type="ARBA" id="ARBA00022475"/>
    </source>
</evidence>
<keyword evidence="5" id="KW-0997">Cell inner membrane</keyword>
<dbReference type="Proteomes" id="UP000297737">
    <property type="component" value="Unassembled WGS sequence"/>
</dbReference>
<comment type="caution">
    <text evidence="12">The sequence shown here is derived from an EMBL/GenBank/DDBJ whole genome shotgun (WGS) entry which is preliminary data.</text>
</comment>
<evidence type="ECO:0000256" key="5">
    <source>
        <dbReference type="ARBA" id="ARBA00022519"/>
    </source>
</evidence>
<evidence type="ECO:0000256" key="10">
    <source>
        <dbReference type="ARBA" id="ARBA00023136"/>
    </source>
</evidence>
<dbReference type="GO" id="GO:0050897">
    <property type="term" value="F:cobalt ion binding"/>
    <property type="evidence" value="ECO:0007669"/>
    <property type="project" value="TreeGrafter"/>
</dbReference>
<organism evidence="12 13">
    <name type="scientific">Glacieibacterium arshaanense</name>
    <dbReference type="NCBI Taxonomy" id="2511025"/>
    <lineage>
        <taxon>Bacteria</taxon>
        <taxon>Pseudomonadati</taxon>
        <taxon>Pseudomonadota</taxon>
        <taxon>Alphaproteobacteria</taxon>
        <taxon>Sphingomonadales</taxon>
        <taxon>Sphingosinicellaceae</taxon>
        <taxon>Glacieibacterium</taxon>
    </lineage>
</organism>
<evidence type="ECO:0000256" key="8">
    <source>
        <dbReference type="ARBA" id="ARBA00022989"/>
    </source>
</evidence>
<dbReference type="EMBL" id="SIHO01000001">
    <property type="protein sequence ID" value="TFU05811.1"/>
    <property type="molecule type" value="Genomic_DNA"/>
</dbReference>
<keyword evidence="8 11" id="KW-1133">Transmembrane helix</keyword>
<dbReference type="InterPro" id="IPR045861">
    <property type="entry name" value="CorA_cytoplasmic_dom"/>
</dbReference>
<dbReference type="Pfam" id="PF01544">
    <property type="entry name" value="CorA"/>
    <property type="match status" value="1"/>
</dbReference>
<keyword evidence="9" id="KW-0406">Ion transport</keyword>